<protein>
    <submittedName>
        <fullName evidence="1">Uncharacterized protein</fullName>
    </submittedName>
</protein>
<proteinExistence type="predicted"/>
<comment type="caution">
    <text evidence="1">The sequence shown here is derived from an EMBL/GenBank/DDBJ whole genome shotgun (WGS) entry which is preliminary data.</text>
</comment>
<reference evidence="1" key="1">
    <citation type="submission" date="2021-02" db="EMBL/GenBank/DDBJ databases">
        <authorList>
            <consortium name="DOE Joint Genome Institute"/>
            <person name="Ahrendt S."/>
            <person name="Looney B.P."/>
            <person name="Miyauchi S."/>
            <person name="Morin E."/>
            <person name="Drula E."/>
            <person name="Courty P.E."/>
            <person name="Chicoki N."/>
            <person name="Fauchery L."/>
            <person name="Kohler A."/>
            <person name="Kuo A."/>
            <person name="Labutti K."/>
            <person name="Pangilinan J."/>
            <person name="Lipzen A."/>
            <person name="Riley R."/>
            <person name="Andreopoulos W."/>
            <person name="He G."/>
            <person name="Johnson J."/>
            <person name="Barry K.W."/>
            <person name="Grigoriev I.V."/>
            <person name="Nagy L."/>
            <person name="Hibbett D."/>
            <person name="Henrissat B."/>
            <person name="Matheny P.B."/>
            <person name="Labbe J."/>
            <person name="Martin F."/>
        </authorList>
    </citation>
    <scope>NUCLEOTIDE SEQUENCE</scope>
    <source>
        <strain evidence="1">FP105234-sp</strain>
    </source>
</reference>
<accession>A0ACB8RQ84</accession>
<gene>
    <name evidence="1" type="ORF">FA95DRAFT_1679912</name>
</gene>
<keyword evidence="2" id="KW-1185">Reference proteome</keyword>
<evidence type="ECO:0000313" key="2">
    <source>
        <dbReference type="Proteomes" id="UP000814033"/>
    </source>
</evidence>
<organism evidence="1 2">
    <name type="scientific">Auriscalpium vulgare</name>
    <dbReference type="NCBI Taxonomy" id="40419"/>
    <lineage>
        <taxon>Eukaryota</taxon>
        <taxon>Fungi</taxon>
        <taxon>Dikarya</taxon>
        <taxon>Basidiomycota</taxon>
        <taxon>Agaricomycotina</taxon>
        <taxon>Agaricomycetes</taxon>
        <taxon>Russulales</taxon>
        <taxon>Auriscalpiaceae</taxon>
        <taxon>Auriscalpium</taxon>
    </lineage>
</organism>
<evidence type="ECO:0000313" key="1">
    <source>
        <dbReference type="EMBL" id="KAI0046263.1"/>
    </source>
</evidence>
<dbReference type="EMBL" id="MU275930">
    <property type="protein sequence ID" value="KAI0046263.1"/>
    <property type="molecule type" value="Genomic_DNA"/>
</dbReference>
<reference evidence="1" key="2">
    <citation type="journal article" date="2022" name="New Phytol.">
        <title>Evolutionary transition to the ectomycorrhizal habit in the genomes of a hyperdiverse lineage of mushroom-forming fungi.</title>
        <authorList>
            <person name="Looney B."/>
            <person name="Miyauchi S."/>
            <person name="Morin E."/>
            <person name="Drula E."/>
            <person name="Courty P.E."/>
            <person name="Kohler A."/>
            <person name="Kuo A."/>
            <person name="LaButti K."/>
            <person name="Pangilinan J."/>
            <person name="Lipzen A."/>
            <person name="Riley R."/>
            <person name="Andreopoulos W."/>
            <person name="He G."/>
            <person name="Johnson J."/>
            <person name="Nolan M."/>
            <person name="Tritt A."/>
            <person name="Barry K.W."/>
            <person name="Grigoriev I.V."/>
            <person name="Nagy L.G."/>
            <person name="Hibbett D."/>
            <person name="Henrissat B."/>
            <person name="Matheny P.B."/>
            <person name="Labbe J."/>
            <person name="Martin F.M."/>
        </authorList>
    </citation>
    <scope>NUCLEOTIDE SEQUENCE</scope>
    <source>
        <strain evidence="1">FP105234-sp</strain>
    </source>
</reference>
<sequence>MAPRPRLSRRNLFALSSPTRKSAMCSPGARRLLQTCTSSTPSSSSRPARDEPEEQWPLLVVRNLRYDVMKKFTEIQLSQNYLFFWDNLNKANYFLELCIYDRSTTCTSSTISFLTPIYPESTHSSLSLPLNELLKLKLREYKLVLHSLHSSLRAASPALAHAEVVVTLCPKEGLLEVYTFMSVTLGVPPSAEAAFVWDYDKDGKDGS</sequence>
<name>A0ACB8RQ84_9AGAM</name>
<dbReference type="Proteomes" id="UP000814033">
    <property type="component" value="Unassembled WGS sequence"/>
</dbReference>